<keyword evidence="2 6" id="KW-0812">Transmembrane</keyword>
<dbReference type="AlphaFoldDB" id="A0A517ZD49"/>
<feature type="transmembrane region" description="Helical" evidence="6">
    <location>
        <begin position="161"/>
        <end position="178"/>
    </location>
</feature>
<keyword evidence="4 6" id="KW-0472">Membrane</keyword>
<dbReference type="KEGG" id="mri:Mal4_47720"/>
<feature type="transmembrane region" description="Helical" evidence="6">
    <location>
        <begin position="94"/>
        <end position="117"/>
    </location>
</feature>
<accession>A0A517ZD49</accession>
<feature type="transmembrane region" description="Helical" evidence="6">
    <location>
        <begin position="410"/>
        <end position="431"/>
    </location>
</feature>
<feature type="transmembrane region" description="Helical" evidence="6">
    <location>
        <begin position="283"/>
        <end position="300"/>
    </location>
</feature>
<dbReference type="PANTHER" id="PTHR37422">
    <property type="entry name" value="TEICHURONIC ACID BIOSYNTHESIS PROTEIN TUAE"/>
    <property type="match status" value="1"/>
</dbReference>
<evidence type="ECO:0000256" key="6">
    <source>
        <dbReference type="SAM" id="Phobius"/>
    </source>
</evidence>
<dbReference type="GO" id="GO:0016874">
    <property type="term" value="F:ligase activity"/>
    <property type="evidence" value="ECO:0007669"/>
    <property type="project" value="UniProtKB-KW"/>
</dbReference>
<feature type="transmembrane region" description="Helical" evidence="6">
    <location>
        <begin position="437"/>
        <end position="453"/>
    </location>
</feature>
<evidence type="ECO:0000256" key="4">
    <source>
        <dbReference type="ARBA" id="ARBA00023136"/>
    </source>
</evidence>
<dbReference type="Pfam" id="PF04932">
    <property type="entry name" value="Wzy_C"/>
    <property type="match status" value="1"/>
</dbReference>
<reference evidence="8 9" key="1">
    <citation type="submission" date="2019-02" db="EMBL/GenBank/DDBJ databases">
        <title>Deep-cultivation of Planctomycetes and their phenomic and genomic characterization uncovers novel biology.</title>
        <authorList>
            <person name="Wiegand S."/>
            <person name="Jogler M."/>
            <person name="Boedeker C."/>
            <person name="Pinto D."/>
            <person name="Vollmers J."/>
            <person name="Rivas-Marin E."/>
            <person name="Kohn T."/>
            <person name="Peeters S.H."/>
            <person name="Heuer A."/>
            <person name="Rast P."/>
            <person name="Oberbeckmann S."/>
            <person name="Bunk B."/>
            <person name="Jeske O."/>
            <person name="Meyerdierks A."/>
            <person name="Storesund J.E."/>
            <person name="Kallscheuer N."/>
            <person name="Luecker S."/>
            <person name="Lage O.M."/>
            <person name="Pohl T."/>
            <person name="Merkel B.J."/>
            <person name="Hornburger P."/>
            <person name="Mueller R.-W."/>
            <person name="Bruemmer F."/>
            <person name="Labrenz M."/>
            <person name="Spormann A.M."/>
            <person name="Op den Camp H."/>
            <person name="Overmann J."/>
            <person name="Amann R."/>
            <person name="Jetten M.S.M."/>
            <person name="Mascher T."/>
            <person name="Medema M.H."/>
            <person name="Devos D.P."/>
            <person name="Kaster A.-K."/>
            <person name="Ovreas L."/>
            <person name="Rohde M."/>
            <person name="Galperin M.Y."/>
            <person name="Jogler C."/>
        </authorList>
    </citation>
    <scope>NUCLEOTIDE SEQUENCE [LARGE SCALE GENOMIC DNA]</scope>
    <source>
        <strain evidence="8 9">Mal4</strain>
    </source>
</reference>
<dbReference type="Proteomes" id="UP000320496">
    <property type="component" value="Chromosome"/>
</dbReference>
<feature type="region of interest" description="Disordered" evidence="5">
    <location>
        <begin position="466"/>
        <end position="487"/>
    </location>
</feature>
<feature type="compositionally biased region" description="Polar residues" evidence="5">
    <location>
        <begin position="474"/>
        <end position="487"/>
    </location>
</feature>
<dbReference type="OrthoDB" id="9806320at2"/>
<feature type="transmembrane region" description="Helical" evidence="6">
    <location>
        <begin position="235"/>
        <end position="252"/>
    </location>
</feature>
<evidence type="ECO:0000256" key="3">
    <source>
        <dbReference type="ARBA" id="ARBA00022989"/>
    </source>
</evidence>
<gene>
    <name evidence="8" type="ORF">Mal4_47720</name>
</gene>
<proteinExistence type="predicted"/>
<feature type="domain" description="O-antigen ligase-related" evidence="7">
    <location>
        <begin position="243"/>
        <end position="387"/>
    </location>
</feature>
<keyword evidence="8" id="KW-0436">Ligase</keyword>
<keyword evidence="3 6" id="KW-1133">Transmembrane helix</keyword>
<evidence type="ECO:0000256" key="5">
    <source>
        <dbReference type="SAM" id="MobiDB-lite"/>
    </source>
</evidence>
<name>A0A517ZD49_9PLAN</name>
<sequence length="487" mass="53755">MHRLLIIPMILYVLLAGLAFGVEPVIGMALIVAPALAVAVFRNPERSLLAVCFLIPFDRLTILLPAAGLTITKILILFTLAAWAVRVLLHRDEFAILSFVNQPTTLFVLAYFAINLIGVSQARDVDMAIRLIMTRASLIVFYFLIVNLLRTMKMVDRSINTILVASIFVCMIGLYEFVTGRQFLPQTVHGTELAMTFEGSARIQACAGHSNFHSAILVILFPFLLMRFEQVRAVGGKFVLGACVLLYALNIFGTNTRQGMLCMATAFAGTYLFQRVRHRARKILIGVSVGTVALVAFSMIPGKVDVSRYSGQSGLKSIEYRLAWIQMSWEMIKDRPLLGIGTGNYYTEYGRYRRFASTMAQQTPILNHNGYMQIWAENGTIGVLILLALLGAPLYVLYNTLQVTDDEDCRATSIAILISHCNYILLIGIIPMLEHEVAWIVLALSTAVGNIGMGRVHRASILEGPPRAIPLSRPSRQPTPGLSTSTG</sequence>
<evidence type="ECO:0000259" key="7">
    <source>
        <dbReference type="Pfam" id="PF04932"/>
    </source>
</evidence>
<dbReference type="PANTHER" id="PTHR37422:SF23">
    <property type="entry name" value="TEICHURONIC ACID BIOSYNTHESIS PROTEIN TUAE"/>
    <property type="match status" value="1"/>
</dbReference>
<feature type="transmembrane region" description="Helical" evidence="6">
    <location>
        <begin position="129"/>
        <end position="149"/>
    </location>
</feature>
<evidence type="ECO:0000313" key="9">
    <source>
        <dbReference type="Proteomes" id="UP000320496"/>
    </source>
</evidence>
<organism evidence="8 9">
    <name type="scientific">Maioricimonas rarisocia</name>
    <dbReference type="NCBI Taxonomy" id="2528026"/>
    <lineage>
        <taxon>Bacteria</taxon>
        <taxon>Pseudomonadati</taxon>
        <taxon>Planctomycetota</taxon>
        <taxon>Planctomycetia</taxon>
        <taxon>Planctomycetales</taxon>
        <taxon>Planctomycetaceae</taxon>
        <taxon>Maioricimonas</taxon>
    </lineage>
</organism>
<protein>
    <submittedName>
        <fullName evidence="8">O-Antigen ligase</fullName>
    </submittedName>
</protein>
<dbReference type="RefSeq" id="WP_145371695.1">
    <property type="nucleotide sequence ID" value="NZ_CP036275.1"/>
</dbReference>
<comment type="subcellular location">
    <subcellularLocation>
        <location evidence="1">Membrane</location>
        <topology evidence="1">Multi-pass membrane protein</topology>
    </subcellularLocation>
</comment>
<feature type="transmembrane region" description="Helical" evidence="6">
    <location>
        <begin position="61"/>
        <end position="82"/>
    </location>
</feature>
<dbReference type="EMBL" id="CP036275">
    <property type="protein sequence ID" value="QDU40416.1"/>
    <property type="molecule type" value="Genomic_DNA"/>
</dbReference>
<evidence type="ECO:0000256" key="1">
    <source>
        <dbReference type="ARBA" id="ARBA00004141"/>
    </source>
</evidence>
<dbReference type="InterPro" id="IPR007016">
    <property type="entry name" value="O-antigen_ligase-rel_domated"/>
</dbReference>
<feature type="transmembrane region" description="Helical" evidence="6">
    <location>
        <begin position="379"/>
        <end position="398"/>
    </location>
</feature>
<dbReference type="GO" id="GO:0016020">
    <property type="term" value="C:membrane"/>
    <property type="evidence" value="ECO:0007669"/>
    <property type="project" value="UniProtKB-SubCell"/>
</dbReference>
<evidence type="ECO:0000313" key="8">
    <source>
        <dbReference type="EMBL" id="QDU40416.1"/>
    </source>
</evidence>
<evidence type="ECO:0000256" key="2">
    <source>
        <dbReference type="ARBA" id="ARBA00022692"/>
    </source>
</evidence>
<dbReference type="InterPro" id="IPR051533">
    <property type="entry name" value="WaaL-like"/>
</dbReference>
<keyword evidence="9" id="KW-1185">Reference proteome</keyword>